<dbReference type="AlphaFoldDB" id="A0AAU7QDV1"/>
<accession>A0AAU7QDV1</accession>
<feature type="transmembrane region" description="Helical" evidence="1">
    <location>
        <begin position="65"/>
        <end position="86"/>
    </location>
</feature>
<gene>
    <name evidence="2" type="ORF">ABK905_10430</name>
</gene>
<sequence length="89" mass="10187">MPDYCFFKKDKQIAVLERSDMGGASRLAQQGYKKQFEEVNATDEKQALARFEDIRMDKLRDHHNFLSGAGVMPLLGVLTAFADFLCRKK</sequence>
<evidence type="ECO:0000313" key="2">
    <source>
        <dbReference type="EMBL" id="XBS71313.1"/>
    </source>
</evidence>
<organism evidence="2">
    <name type="scientific">Acerihabitans sp. KWT182</name>
    <dbReference type="NCBI Taxonomy" id="3157919"/>
    <lineage>
        <taxon>Bacteria</taxon>
        <taxon>Pseudomonadati</taxon>
        <taxon>Pseudomonadota</taxon>
        <taxon>Gammaproteobacteria</taxon>
        <taxon>Enterobacterales</taxon>
        <taxon>Pectobacteriaceae</taxon>
        <taxon>Acerihabitans</taxon>
    </lineage>
</organism>
<proteinExistence type="predicted"/>
<keyword evidence="1" id="KW-1133">Transmembrane helix</keyword>
<protein>
    <submittedName>
        <fullName evidence="2">Uncharacterized protein</fullName>
    </submittedName>
</protein>
<dbReference type="EMBL" id="CP157947">
    <property type="protein sequence ID" value="XBS71313.1"/>
    <property type="molecule type" value="Genomic_DNA"/>
</dbReference>
<keyword evidence="1" id="KW-0472">Membrane</keyword>
<reference evidence="2" key="1">
    <citation type="submission" date="2024-06" db="EMBL/GenBank/DDBJ databases">
        <authorList>
            <person name="Coelho C."/>
            <person name="Bento M."/>
            <person name="Garcia E."/>
            <person name="Camelo A."/>
            <person name="Brandao I."/>
            <person name="Espirito Santo C."/>
            <person name="Trovao J."/>
            <person name="Verissimo A."/>
            <person name="Costa J."/>
            <person name="Tiago I."/>
        </authorList>
    </citation>
    <scope>NUCLEOTIDE SEQUENCE</scope>
    <source>
        <strain evidence="2">KWT182</strain>
    </source>
</reference>
<evidence type="ECO:0000256" key="1">
    <source>
        <dbReference type="SAM" id="Phobius"/>
    </source>
</evidence>
<name>A0AAU7QDV1_9GAMM</name>
<keyword evidence="1" id="KW-0812">Transmembrane</keyword>